<name>A0A382FFK7_9ZZZZ</name>
<evidence type="ECO:0000313" key="1">
    <source>
        <dbReference type="EMBL" id="SVB61868.1"/>
    </source>
</evidence>
<protein>
    <submittedName>
        <fullName evidence="1">Uncharacterized protein</fullName>
    </submittedName>
</protein>
<reference evidence="1" key="1">
    <citation type="submission" date="2018-05" db="EMBL/GenBank/DDBJ databases">
        <authorList>
            <person name="Lanie J.A."/>
            <person name="Ng W.-L."/>
            <person name="Kazmierczak K.M."/>
            <person name="Andrzejewski T.M."/>
            <person name="Davidsen T.M."/>
            <person name="Wayne K.J."/>
            <person name="Tettelin H."/>
            <person name="Glass J.I."/>
            <person name="Rusch D."/>
            <person name="Podicherti R."/>
            <person name="Tsui H.-C.T."/>
            <person name="Winkler M.E."/>
        </authorList>
    </citation>
    <scope>NUCLEOTIDE SEQUENCE</scope>
</reference>
<organism evidence="1">
    <name type="scientific">marine metagenome</name>
    <dbReference type="NCBI Taxonomy" id="408172"/>
    <lineage>
        <taxon>unclassified sequences</taxon>
        <taxon>metagenomes</taxon>
        <taxon>ecological metagenomes</taxon>
    </lineage>
</organism>
<proteinExistence type="predicted"/>
<dbReference type="EMBL" id="UINC01049737">
    <property type="protein sequence ID" value="SVB61868.1"/>
    <property type="molecule type" value="Genomic_DNA"/>
</dbReference>
<accession>A0A382FFK7</accession>
<sequence>MLHNALMTTLVITGKNGFEKYLSGVQKRFNTGVPTRDKGKKDFQTATQYANLVALKGEGSFRAIPVIIKQSTR</sequence>
<dbReference type="AlphaFoldDB" id="A0A382FFK7"/>
<gene>
    <name evidence="1" type="ORF">METZ01_LOCUS214722</name>
</gene>